<feature type="non-terminal residue" evidence="1">
    <location>
        <position position="1"/>
    </location>
</feature>
<reference evidence="1 2" key="1">
    <citation type="submission" date="2016-10" db="EMBL/GenBank/DDBJ databases">
        <authorList>
            <person name="Varghese N."/>
            <person name="Submissions S."/>
        </authorList>
    </citation>
    <scope>NUCLEOTIDE SEQUENCE [LARGE SCALE GENOMIC DNA]</scope>
    <source>
        <strain evidence="2">YIM D21,KCTC 23444,ACCC 10710</strain>
    </source>
</reference>
<dbReference type="GO" id="GO:0016491">
    <property type="term" value="F:oxidoreductase activity"/>
    <property type="evidence" value="ECO:0007669"/>
    <property type="project" value="InterPro"/>
</dbReference>
<dbReference type="EMBL" id="FOMS01000027">
    <property type="protein sequence ID" value="SFE94222.1"/>
    <property type="molecule type" value="Genomic_DNA"/>
</dbReference>
<evidence type="ECO:0000313" key="2">
    <source>
        <dbReference type="Proteomes" id="UP000325289"/>
    </source>
</evidence>
<gene>
    <name evidence="1" type="ORF">SAMN04515678_12712</name>
</gene>
<dbReference type="Proteomes" id="UP000325289">
    <property type="component" value="Unassembled WGS sequence"/>
</dbReference>
<keyword evidence="2" id="KW-1185">Reference proteome</keyword>
<dbReference type="Gene3D" id="3.40.605.10">
    <property type="entry name" value="Aldehyde Dehydrogenase, Chain A, domain 1"/>
    <property type="match status" value="1"/>
</dbReference>
<sequence length="30" mass="3446">TSVGTLAIRRFLRPVCYQNMPDALLPEDLR</sequence>
<evidence type="ECO:0000313" key="1">
    <source>
        <dbReference type="EMBL" id="SFE94222.1"/>
    </source>
</evidence>
<accession>A0A1I2EMH4</accession>
<organism evidence="1 2">
    <name type="scientific">Roseivivax sediminis</name>
    <dbReference type="NCBI Taxonomy" id="936889"/>
    <lineage>
        <taxon>Bacteria</taxon>
        <taxon>Pseudomonadati</taxon>
        <taxon>Pseudomonadota</taxon>
        <taxon>Alphaproteobacteria</taxon>
        <taxon>Rhodobacterales</taxon>
        <taxon>Roseobacteraceae</taxon>
        <taxon>Roseivivax</taxon>
    </lineage>
</organism>
<proteinExistence type="predicted"/>
<dbReference type="InterPro" id="IPR016162">
    <property type="entry name" value="Ald_DH_N"/>
</dbReference>
<name>A0A1I2EMH4_9RHOB</name>
<dbReference type="AlphaFoldDB" id="A0A1I2EMH4"/>
<protein>
    <submittedName>
        <fullName evidence="1">NADP-dependent aldehyde dehydrogenase</fullName>
    </submittedName>
</protein>